<evidence type="ECO:0000259" key="2">
    <source>
        <dbReference type="Pfam" id="PF06722"/>
    </source>
</evidence>
<dbReference type="InterPro" id="IPR010610">
    <property type="entry name" value="EryCIII-like_C"/>
</dbReference>
<sequence>MRVLVHTIGSAGDVHPFIGVGRALKARGHDVHVITGAVFERVVRESGLEFHPLGTIEDFERLRSNPDLWHPRKALQVIIRGAVDPSYAPILELTRELHQPGNTVLLASSLAFGARNASELLGIPMATVHLAPSLLPSVYHQPELHGMVFGQGAPRFLKKIQWWIAGKVVDHYVLPQLNRLRQEHGLPPARNMLLDWWHAPDRVIALFPDWFAPPQPDWPQQTRQTGFPLFDERGIREVPAEVRDFLDAGEPPVIFTPGSAMAHGESFFREAVKALVRLNRRGILLSPFTETLPENLPPGIRHFSYVPFSEVLPRAAALVYHGGIGTCAQALQAGIPHLIQPMAHDQLDTLARVRKMGVGLGLSPAEFTDGRIAEILDRLLTDSFFKENATEMAACFEPETWMRRTCEEIEALLPGAKGTIPVISRD</sequence>
<dbReference type="SUPFAM" id="SSF53756">
    <property type="entry name" value="UDP-Glycosyltransferase/glycogen phosphorylase"/>
    <property type="match status" value="1"/>
</dbReference>
<keyword evidence="3" id="KW-0328">Glycosyltransferase</keyword>
<protein>
    <submittedName>
        <fullName evidence="3">Glycosyltransferase</fullName>
        <ecNumber evidence="3">2.4.-.-</ecNumber>
    </submittedName>
</protein>
<dbReference type="InterPro" id="IPR050426">
    <property type="entry name" value="Glycosyltransferase_28"/>
</dbReference>
<evidence type="ECO:0000313" key="3">
    <source>
        <dbReference type="EMBL" id="QUE49702.1"/>
    </source>
</evidence>
<dbReference type="InterPro" id="IPR002213">
    <property type="entry name" value="UDP_glucos_trans"/>
</dbReference>
<dbReference type="Pfam" id="PF06722">
    <property type="entry name" value="EryCIII-like_C"/>
    <property type="match status" value="1"/>
</dbReference>
<dbReference type="GO" id="GO:0016758">
    <property type="term" value="F:hexosyltransferase activity"/>
    <property type="evidence" value="ECO:0007669"/>
    <property type="project" value="InterPro"/>
</dbReference>
<evidence type="ECO:0000259" key="1">
    <source>
        <dbReference type="Pfam" id="PF03033"/>
    </source>
</evidence>
<dbReference type="RefSeq" id="WP_211629791.1">
    <property type="nucleotide sequence ID" value="NZ_CP073100.1"/>
</dbReference>
<dbReference type="EC" id="2.4.-.-" evidence="3"/>
<dbReference type="PANTHER" id="PTHR48050:SF13">
    <property type="entry name" value="STEROL 3-BETA-GLUCOSYLTRANSFERASE UGT80A2"/>
    <property type="match status" value="1"/>
</dbReference>
<keyword evidence="3" id="KW-0808">Transferase</keyword>
<dbReference type="Proteomes" id="UP000676169">
    <property type="component" value="Chromosome"/>
</dbReference>
<dbReference type="PANTHER" id="PTHR48050">
    <property type="entry name" value="STEROL 3-BETA-GLUCOSYLTRANSFERASE"/>
    <property type="match status" value="1"/>
</dbReference>
<dbReference type="CDD" id="cd03784">
    <property type="entry name" value="GT1_Gtf-like"/>
    <property type="match status" value="1"/>
</dbReference>
<dbReference type="Gene3D" id="3.40.50.2000">
    <property type="entry name" value="Glycogen Phosphorylase B"/>
    <property type="match status" value="2"/>
</dbReference>
<dbReference type="GO" id="GO:0008194">
    <property type="term" value="F:UDP-glycosyltransferase activity"/>
    <property type="evidence" value="ECO:0007669"/>
    <property type="project" value="InterPro"/>
</dbReference>
<keyword evidence="4" id="KW-1185">Reference proteome</keyword>
<dbReference type="GO" id="GO:0005975">
    <property type="term" value="P:carbohydrate metabolic process"/>
    <property type="evidence" value="ECO:0007669"/>
    <property type="project" value="InterPro"/>
</dbReference>
<feature type="domain" description="Erythromycin biosynthesis protein CIII-like C-terminal" evidence="2">
    <location>
        <begin position="294"/>
        <end position="394"/>
    </location>
</feature>
<dbReference type="AlphaFoldDB" id="A0A975G6H4"/>
<reference evidence="3" key="1">
    <citation type="submission" date="2021-04" db="EMBL/GenBank/DDBJ databases">
        <title>Luteolibacter sp. 32A isolated from the skin of an Anderson's salamander (Ambystoma andersonii).</title>
        <authorList>
            <person name="Spergser J."/>
            <person name="Busse H.-J."/>
        </authorList>
    </citation>
    <scope>NUCLEOTIDE SEQUENCE</scope>
    <source>
        <strain evidence="3">32A</strain>
    </source>
</reference>
<dbReference type="KEGG" id="lamb:KBB96_12555"/>
<proteinExistence type="predicted"/>
<feature type="domain" description="Glycosyltransferase family 28 N-terminal" evidence="1">
    <location>
        <begin position="3"/>
        <end position="136"/>
    </location>
</feature>
<name>A0A975G6H4_9BACT</name>
<evidence type="ECO:0000313" key="4">
    <source>
        <dbReference type="Proteomes" id="UP000676169"/>
    </source>
</evidence>
<dbReference type="Pfam" id="PF03033">
    <property type="entry name" value="Glyco_transf_28"/>
    <property type="match status" value="1"/>
</dbReference>
<dbReference type="GO" id="GO:0033072">
    <property type="term" value="P:vancomycin biosynthetic process"/>
    <property type="evidence" value="ECO:0007669"/>
    <property type="project" value="UniProtKB-ARBA"/>
</dbReference>
<dbReference type="EMBL" id="CP073100">
    <property type="protein sequence ID" value="QUE49702.1"/>
    <property type="molecule type" value="Genomic_DNA"/>
</dbReference>
<accession>A0A975G6H4</accession>
<gene>
    <name evidence="3" type="ORF">KBB96_12555</name>
</gene>
<dbReference type="InterPro" id="IPR004276">
    <property type="entry name" value="GlycoTrans_28_N"/>
</dbReference>
<organism evidence="3 4">
    <name type="scientific">Luteolibacter ambystomatis</name>
    <dbReference type="NCBI Taxonomy" id="2824561"/>
    <lineage>
        <taxon>Bacteria</taxon>
        <taxon>Pseudomonadati</taxon>
        <taxon>Verrucomicrobiota</taxon>
        <taxon>Verrucomicrobiia</taxon>
        <taxon>Verrucomicrobiales</taxon>
        <taxon>Verrucomicrobiaceae</taxon>
        <taxon>Luteolibacter</taxon>
    </lineage>
</organism>